<organism evidence="1">
    <name type="scientific">Physcomitrium patens</name>
    <name type="common">Spreading-leaved earth moss</name>
    <name type="synonym">Physcomitrella patens</name>
    <dbReference type="NCBI Taxonomy" id="3218"/>
    <lineage>
        <taxon>Eukaryota</taxon>
        <taxon>Viridiplantae</taxon>
        <taxon>Streptophyta</taxon>
        <taxon>Embryophyta</taxon>
        <taxon>Bryophyta</taxon>
        <taxon>Bryophytina</taxon>
        <taxon>Bryopsida</taxon>
        <taxon>Funariidae</taxon>
        <taxon>Funariales</taxon>
        <taxon>Funariaceae</taxon>
        <taxon>Physcomitrium</taxon>
    </lineage>
</organism>
<proteinExistence type="predicted"/>
<sequence length="52" mass="5945">MHPRVETRQSSSAQQMPAGRFLWDLFHVAEILFSSSKSAVLYEFFTTTHGTL</sequence>
<dbReference type="Gramene" id="Pp3c21_17580V3.1">
    <property type="protein sequence ID" value="PAC:32915350.CDS.1"/>
    <property type="gene ID" value="Pp3c21_17580"/>
</dbReference>
<evidence type="ECO:0000313" key="2">
    <source>
        <dbReference type="EnsemblPlants" id="PAC:32915350.CDS.1"/>
    </source>
</evidence>
<dbReference type="EnsemblPlants" id="Pp3c21_17580V3.1">
    <property type="protein sequence ID" value="PAC:32915350.CDS.1"/>
    <property type="gene ID" value="Pp3c21_17580"/>
</dbReference>
<accession>A0A2K1ISG2</accession>
<name>A0A2K1ISG2_PHYPA</name>
<dbReference type="Proteomes" id="UP000006727">
    <property type="component" value="Chromosome 21"/>
</dbReference>
<dbReference type="AlphaFoldDB" id="A0A2K1ISG2"/>
<protein>
    <submittedName>
        <fullName evidence="1 2">Uncharacterized protein</fullName>
    </submittedName>
</protein>
<reference evidence="1 3" key="2">
    <citation type="journal article" date="2018" name="Plant J.">
        <title>The Physcomitrella patens chromosome-scale assembly reveals moss genome structure and evolution.</title>
        <authorList>
            <person name="Lang D."/>
            <person name="Ullrich K.K."/>
            <person name="Murat F."/>
            <person name="Fuchs J."/>
            <person name="Jenkins J."/>
            <person name="Haas F.B."/>
            <person name="Piednoel M."/>
            <person name="Gundlach H."/>
            <person name="Van Bel M."/>
            <person name="Meyberg R."/>
            <person name="Vives C."/>
            <person name="Morata J."/>
            <person name="Symeonidi A."/>
            <person name="Hiss M."/>
            <person name="Muchero W."/>
            <person name="Kamisugi Y."/>
            <person name="Saleh O."/>
            <person name="Blanc G."/>
            <person name="Decker E.L."/>
            <person name="van Gessel N."/>
            <person name="Grimwood J."/>
            <person name="Hayes R.D."/>
            <person name="Graham S.W."/>
            <person name="Gunter L.E."/>
            <person name="McDaniel S.F."/>
            <person name="Hoernstein S.N.W."/>
            <person name="Larsson A."/>
            <person name="Li F.W."/>
            <person name="Perroud P.F."/>
            <person name="Phillips J."/>
            <person name="Ranjan P."/>
            <person name="Rokshar D.S."/>
            <person name="Rothfels C.J."/>
            <person name="Schneider L."/>
            <person name="Shu S."/>
            <person name="Stevenson D.W."/>
            <person name="Thummler F."/>
            <person name="Tillich M."/>
            <person name="Villarreal Aguilar J.C."/>
            <person name="Widiez T."/>
            <person name="Wong G.K."/>
            <person name="Wymore A."/>
            <person name="Zhang Y."/>
            <person name="Zimmer A.D."/>
            <person name="Quatrano R.S."/>
            <person name="Mayer K.F.X."/>
            <person name="Goodstein D."/>
            <person name="Casacuberta J.M."/>
            <person name="Vandepoele K."/>
            <person name="Reski R."/>
            <person name="Cuming A.C."/>
            <person name="Tuskan G.A."/>
            <person name="Maumus F."/>
            <person name="Salse J."/>
            <person name="Schmutz J."/>
            <person name="Rensing S.A."/>
        </authorList>
    </citation>
    <scope>NUCLEOTIDE SEQUENCE [LARGE SCALE GENOMIC DNA]</scope>
    <source>
        <strain evidence="2 3">cv. Gransden 2004</strain>
    </source>
</reference>
<dbReference type="InParanoid" id="A0A2K1ISG2"/>
<evidence type="ECO:0000313" key="3">
    <source>
        <dbReference type="Proteomes" id="UP000006727"/>
    </source>
</evidence>
<dbReference type="EMBL" id="ABEU02000021">
    <property type="protein sequence ID" value="PNR32198.1"/>
    <property type="molecule type" value="Genomic_DNA"/>
</dbReference>
<dbReference type="EnsemblPlants" id="Pp3c21_17580V3.2">
    <property type="protein sequence ID" value="PAC:32915351.CDS.1"/>
    <property type="gene ID" value="Pp3c21_17580"/>
</dbReference>
<dbReference type="Gramene" id="Pp3c21_17580V3.2">
    <property type="protein sequence ID" value="PAC:32915351.CDS.1"/>
    <property type="gene ID" value="Pp3c21_17580"/>
</dbReference>
<reference evidence="1 3" key="1">
    <citation type="journal article" date="2008" name="Science">
        <title>The Physcomitrella genome reveals evolutionary insights into the conquest of land by plants.</title>
        <authorList>
            <person name="Rensing S."/>
            <person name="Lang D."/>
            <person name="Zimmer A."/>
            <person name="Terry A."/>
            <person name="Salamov A."/>
            <person name="Shapiro H."/>
            <person name="Nishiyama T."/>
            <person name="Perroud P.-F."/>
            <person name="Lindquist E."/>
            <person name="Kamisugi Y."/>
            <person name="Tanahashi T."/>
            <person name="Sakakibara K."/>
            <person name="Fujita T."/>
            <person name="Oishi K."/>
            <person name="Shin-I T."/>
            <person name="Kuroki Y."/>
            <person name="Toyoda A."/>
            <person name="Suzuki Y."/>
            <person name="Hashimoto A."/>
            <person name="Yamaguchi K."/>
            <person name="Sugano A."/>
            <person name="Kohara Y."/>
            <person name="Fujiyama A."/>
            <person name="Anterola A."/>
            <person name="Aoki S."/>
            <person name="Ashton N."/>
            <person name="Barbazuk W.B."/>
            <person name="Barker E."/>
            <person name="Bennetzen J."/>
            <person name="Bezanilla M."/>
            <person name="Blankenship R."/>
            <person name="Cho S.H."/>
            <person name="Dutcher S."/>
            <person name="Estelle M."/>
            <person name="Fawcett J.A."/>
            <person name="Gundlach H."/>
            <person name="Hanada K."/>
            <person name="Heyl A."/>
            <person name="Hicks K.A."/>
            <person name="Hugh J."/>
            <person name="Lohr M."/>
            <person name="Mayer K."/>
            <person name="Melkozernov A."/>
            <person name="Murata T."/>
            <person name="Nelson D."/>
            <person name="Pils B."/>
            <person name="Prigge M."/>
            <person name="Reiss B."/>
            <person name="Renner T."/>
            <person name="Rombauts S."/>
            <person name="Rushton P."/>
            <person name="Sanderfoot A."/>
            <person name="Schween G."/>
            <person name="Shiu S.-H."/>
            <person name="Stueber K."/>
            <person name="Theodoulou F.L."/>
            <person name="Tu H."/>
            <person name="Van de Peer Y."/>
            <person name="Verrier P.J."/>
            <person name="Waters E."/>
            <person name="Wood A."/>
            <person name="Yang L."/>
            <person name="Cove D."/>
            <person name="Cuming A."/>
            <person name="Hasebe M."/>
            <person name="Lucas S."/>
            <person name="Mishler D.B."/>
            <person name="Reski R."/>
            <person name="Grigoriev I."/>
            <person name="Quatrano R.S."/>
            <person name="Boore J.L."/>
        </authorList>
    </citation>
    <scope>NUCLEOTIDE SEQUENCE [LARGE SCALE GENOMIC DNA]</scope>
    <source>
        <strain evidence="2 3">cv. Gransden 2004</strain>
    </source>
</reference>
<dbReference type="PaxDb" id="3218-PP1S85_149V6.1"/>
<evidence type="ECO:0000313" key="1">
    <source>
        <dbReference type="EMBL" id="PNR32198.1"/>
    </source>
</evidence>
<keyword evidence="3" id="KW-1185">Reference proteome</keyword>
<reference evidence="2" key="3">
    <citation type="submission" date="2020-12" db="UniProtKB">
        <authorList>
            <consortium name="EnsemblPlants"/>
        </authorList>
    </citation>
    <scope>IDENTIFICATION</scope>
</reference>
<gene>
    <name evidence="1" type="ORF">PHYPA_026324</name>
</gene>